<dbReference type="RefSeq" id="WP_386096273.1">
    <property type="nucleotide sequence ID" value="NZ_JBHSAT010000004.1"/>
</dbReference>
<organism evidence="1 2">
    <name type="scientific">Winogradskyella maritima</name>
    <dbReference type="NCBI Taxonomy" id="1517766"/>
    <lineage>
        <taxon>Bacteria</taxon>
        <taxon>Pseudomonadati</taxon>
        <taxon>Bacteroidota</taxon>
        <taxon>Flavobacteriia</taxon>
        <taxon>Flavobacteriales</taxon>
        <taxon>Flavobacteriaceae</taxon>
        <taxon>Winogradskyella</taxon>
    </lineage>
</organism>
<dbReference type="PROSITE" id="PS51257">
    <property type="entry name" value="PROKAR_LIPOPROTEIN"/>
    <property type="match status" value="1"/>
</dbReference>
<sequence>MKKVILNMSLALAMIVSLSSCRETKTVEKEVEVEVKADDEGTLERIGKGADKAVEGVKEVENEIDNDN</sequence>
<protein>
    <submittedName>
        <fullName evidence="1">Uncharacterized protein</fullName>
    </submittedName>
</protein>
<evidence type="ECO:0000313" key="1">
    <source>
        <dbReference type="EMBL" id="MFC3875872.1"/>
    </source>
</evidence>
<evidence type="ECO:0000313" key="2">
    <source>
        <dbReference type="Proteomes" id="UP001595812"/>
    </source>
</evidence>
<name>A0ABV8ACS9_9FLAO</name>
<accession>A0ABV8ACS9</accession>
<gene>
    <name evidence="1" type="ORF">ACFOSX_01395</name>
</gene>
<dbReference type="Proteomes" id="UP001595812">
    <property type="component" value="Unassembled WGS sequence"/>
</dbReference>
<comment type="caution">
    <text evidence="1">The sequence shown here is derived from an EMBL/GenBank/DDBJ whole genome shotgun (WGS) entry which is preliminary data.</text>
</comment>
<reference evidence="2" key="1">
    <citation type="journal article" date="2019" name="Int. J. Syst. Evol. Microbiol.">
        <title>The Global Catalogue of Microorganisms (GCM) 10K type strain sequencing project: providing services to taxonomists for standard genome sequencing and annotation.</title>
        <authorList>
            <consortium name="The Broad Institute Genomics Platform"/>
            <consortium name="The Broad Institute Genome Sequencing Center for Infectious Disease"/>
            <person name="Wu L."/>
            <person name="Ma J."/>
        </authorList>
    </citation>
    <scope>NUCLEOTIDE SEQUENCE [LARGE SCALE GENOMIC DNA]</scope>
    <source>
        <strain evidence="2">CECT 8979</strain>
    </source>
</reference>
<proteinExistence type="predicted"/>
<dbReference type="EMBL" id="JBHSAT010000004">
    <property type="protein sequence ID" value="MFC3875872.1"/>
    <property type="molecule type" value="Genomic_DNA"/>
</dbReference>
<keyword evidence="2" id="KW-1185">Reference proteome</keyword>